<evidence type="ECO:0000313" key="2">
    <source>
        <dbReference type="Proteomes" id="UP001235849"/>
    </source>
</evidence>
<name>A0ABT7BB74_9CYAN</name>
<dbReference type="Proteomes" id="UP001235849">
    <property type="component" value="Unassembled WGS sequence"/>
</dbReference>
<keyword evidence="2" id="KW-1185">Reference proteome</keyword>
<comment type="caution">
    <text evidence="1">The sequence shown here is derived from an EMBL/GenBank/DDBJ whole genome shotgun (WGS) entry which is preliminary data.</text>
</comment>
<dbReference type="EMBL" id="JAQOSO010000104">
    <property type="protein sequence ID" value="MDJ1176425.1"/>
    <property type="molecule type" value="Genomic_DNA"/>
</dbReference>
<sequence length="158" mass="18033">MKRRDFFLMALSLFGGMALSVIPLAGFNSPTALAQTRIRPRDLWRLVYEQLPDFPLENDYVSQLSGEVNPDNTLAERLIRYHLFVKGRTPQYRLDWKLTLADYLGANEIMYEGVYPSADVLTKNPLEGDREAIANLTRSQRDALIDVLVGLYTPQNQP</sequence>
<accession>A0ABT7BB74</accession>
<organism evidence="1 2">
    <name type="scientific">Roseofilum capinflatum BLCC-M114</name>
    <dbReference type="NCBI Taxonomy" id="3022440"/>
    <lineage>
        <taxon>Bacteria</taxon>
        <taxon>Bacillati</taxon>
        <taxon>Cyanobacteriota</taxon>
        <taxon>Cyanophyceae</taxon>
        <taxon>Desertifilales</taxon>
        <taxon>Desertifilaceae</taxon>
        <taxon>Roseofilum</taxon>
        <taxon>Roseofilum capinflatum</taxon>
    </lineage>
</organism>
<dbReference type="RefSeq" id="WP_283768708.1">
    <property type="nucleotide sequence ID" value="NZ_JAQOSO010000104.1"/>
</dbReference>
<protein>
    <submittedName>
        <fullName evidence="1">Uncharacterized protein</fullName>
    </submittedName>
</protein>
<proteinExistence type="predicted"/>
<gene>
    <name evidence="1" type="ORF">PMG25_20275</name>
</gene>
<reference evidence="1 2" key="1">
    <citation type="submission" date="2023-01" db="EMBL/GenBank/DDBJ databases">
        <title>Novel diversity within Roseofilum (Cyanobacteria; Desertifilaceae) from marine benthic mats with descriptions of four novel species.</title>
        <authorList>
            <person name="Wang Y."/>
            <person name="Berthold D.E."/>
            <person name="Hu J."/>
            <person name="Lefler F.W."/>
            <person name="Laughinghouse H.D. IV."/>
        </authorList>
    </citation>
    <scope>NUCLEOTIDE SEQUENCE [LARGE SCALE GENOMIC DNA]</scope>
    <source>
        <strain evidence="1 2">BLCC-M114</strain>
    </source>
</reference>
<evidence type="ECO:0000313" key="1">
    <source>
        <dbReference type="EMBL" id="MDJ1176425.1"/>
    </source>
</evidence>